<name>A0A833JRL8_MARNT</name>
<dbReference type="RefSeq" id="WP_014421719.1">
    <property type="nucleotide sequence ID" value="NZ_CALIOX010000011.1"/>
</dbReference>
<reference evidence="1 2" key="1">
    <citation type="submission" date="2019-10" db="EMBL/GenBank/DDBJ databases">
        <title>Draft genome sequence of Marinobacter hydrocarbonoclasticus NCT7M from the microbiome of the marine copepod.</title>
        <authorList>
            <person name="Nuttall R."/>
            <person name="Sharma G."/>
            <person name="Moisander P."/>
        </authorList>
    </citation>
    <scope>NUCLEOTIDE SEQUENCE [LARGE SCALE GENOMIC DNA]</scope>
    <source>
        <strain evidence="1 2">NCT7M</strain>
    </source>
</reference>
<accession>A0A833JRL8</accession>
<organism evidence="1 2">
    <name type="scientific">Marinobacter nauticus</name>
    <name type="common">Marinobacter hydrocarbonoclasticus</name>
    <name type="synonym">Marinobacter aquaeolei</name>
    <dbReference type="NCBI Taxonomy" id="2743"/>
    <lineage>
        <taxon>Bacteria</taxon>
        <taxon>Pseudomonadati</taxon>
        <taxon>Pseudomonadota</taxon>
        <taxon>Gammaproteobacteria</taxon>
        <taxon>Pseudomonadales</taxon>
        <taxon>Marinobacteraceae</taxon>
        <taxon>Marinobacter</taxon>
    </lineage>
</organism>
<sequence length="74" mass="8345">MRQKARIIAKLAAKYRASAFFVNALAEKTANFFPFVNEGYPEYRAPGAEIGFVNKPYRWVEAASCKAWRAIASL</sequence>
<protein>
    <submittedName>
        <fullName evidence="1">Uncharacterized protein</fullName>
    </submittedName>
</protein>
<dbReference type="GeneID" id="43474230"/>
<proteinExistence type="predicted"/>
<dbReference type="AlphaFoldDB" id="A0A833JRL8"/>
<comment type="caution">
    <text evidence="1">The sequence shown here is derived from an EMBL/GenBank/DDBJ whole genome shotgun (WGS) entry which is preliminary data.</text>
</comment>
<gene>
    <name evidence="1" type="ORF">F6453_1018</name>
</gene>
<evidence type="ECO:0000313" key="2">
    <source>
        <dbReference type="Proteomes" id="UP000469950"/>
    </source>
</evidence>
<dbReference type="Proteomes" id="UP000469950">
    <property type="component" value="Unassembled WGS sequence"/>
</dbReference>
<dbReference type="EMBL" id="WBMP01000003">
    <property type="protein sequence ID" value="KAE8546777.1"/>
    <property type="molecule type" value="Genomic_DNA"/>
</dbReference>
<evidence type="ECO:0000313" key="1">
    <source>
        <dbReference type="EMBL" id="KAE8546777.1"/>
    </source>
</evidence>